<dbReference type="RefSeq" id="WP_203412811.1">
    <property type="nucleotide sequence ID" value="NZ_CP060244.1"/>
</dbReference>
<dbReference type="EMBL" id="CP060244">
    <property type="protein sequence ID" value="QNT78560.1"/>
    <property type="molecule type" value="Genomic_DNA"/>
</dbReference>
<gene>
    <name evidence="1" type="primary">hda</name>
    <name evidence="1" type="ORF">JGUZn3_13340</name>
</gene>
<dbReference type="KEGG" id="ebla:JGUZn3_13340"/>
<protein>
    <submittedName>
        <fullName evidence="1">DnaA regulatory inactivator Hda</fullName>
    </submittedName>
</protein>
<dbReference type="AlphaFoldDB" id="A0A7H1NS00"/>
<accession>A0A7H1NS00</accession>
<sequence>MIDTASPLYSVPRQLVLPLISSTDSYKMEFIAGTSNLLARHWLLREGIKEEWPERRLILWGHSGCGKSHLLHVWGRAHNALILPGTALREGMQEAFLSLVSAHGGGAIGIDDADLIESEALLLHLMNFIQEQKGHLVLVGRSSPWGWRYQLADLQSRIRASLSVQMMPPDDDLLRILMLKLMACHQLVVSTAVVDWLLQRLPRTAPAVYEAVERIDRFSFQHGLALTREVAGQVLQQMGCLNMEK</sequence>
<dbReference type="GO" id="GO:0006270">
    <property type="term" value="P:DNA replication initiation"/>
    <property type="evidence" value="ECO:0007669"/>
    <property type="project" value="TreeGrafter"/>
</dbReference>
<dbReference type="Gene3D" id="3.40.50.300">
    <property type="entry name" value="P-loop containing nucleotide triphosphate hydrolases"/>
    <property type="match status" value="1"/>
</dbReference>
<name>A0A7H1NS00_9PROT</name>
<dbReference type="PANTHER" id="PTHR30050:SF5">
    <property type="entry name" value="DNAA REGULATORY INACTIVATOR HDA"/>
    <property type="match status" value="1"/>
</dbReference>
<reference evidence="1 2" key="1">
    <citation type="submission" date="2020-08" db="EMBL/GenBank/DDBJ databases">
        <title>Complete genome sequence of Entomobacter blattae G55GP.</title>
        <authorList>
            <person name="Poehlein A."/>
            <person name="Guzman J."/>
            <person name="Daniel R."/>
            <person name="Vilcinskas A."/>
        </authorList>
    </citation>
    <scope>NUCLEOTIDE SEQUENCE [LARGE SCALE GENOMIC DNA]</scope>
    <source>
        <strain evidence="1 2">G55GP</strain>
    </source>
</reference>
<dbReference type="Proteomes" id="UP000516349">
    <property type="component" value="Chromosome"/>
</dbReference>
<keyword evidence="2" id="KW-1185">Reference proteome</keyword>
<dbReference type="GO" id="GO:0005886">
    <property type="term" value="C:plasma membrane"/>
    <property type="evidence" value="ECO:0007669"/>
    <property type="project" value="TreeGrafter"/>
</dbReference>
<dbReference type="SUPFAM" id="SSF52540">
    <property type="entry name" value="P-loop containing nucleoside triphosphate hydrolases"/>
    <property type="match status" value="1"/>
</dbReference>
<organism evidence="1 2">
    <name type="scientific">Entomobacter blattae</name>
    <dbReference type="NCBI Taxonomy" id="2762277"/>
    <lineage>
        <taxon>Bacteria</taxon>
        <taxon>Pseudomonadati</taxon>
        <taxon>Pseudomonadota</taxon>
        <taxon>Alphaproteobacteria</taxon>
        <taxon>Acetobacterales</taxon>
        <taxon>Acetobacteraceae</taxon>
        <taxon>Entomobacter</taxon>
    </lineage>
</organism>
<dbReference type="InterPro" id="IPR027417">
    <property type="entry name" value="P-loop_NTPase"/>
</dbReference>
<evidence type="ECO:0000313" key="2">
    <source>
        <dbReference type="Proteomes" id="UP000516349"/>
    </source>
</evidence>
<dbReference type="GO" id="GO:0003688">
    <property type="term" value="F:DNA replication origin binding"/>
    <property type="evidence" value="ECO:0007669"/>
    <property type="project" value="TreeGrafter"/>
</dbReference>
<dbReference type="PANTHER" id="PTHR30050">
    <property type="entry name" value="CHROMOSOMAL REPLICATION INITIATOR PROTEIN DNAA"/>
    <property type="match status" value="1"/>
</dbReference>
<proteinExistence type="predicted"/>
<dbReference type="Gene3D" id="1.10.8.60">
    <property type="match status" value="1"/>
</dbReference>
<evidence type="ECO:0000313" key="1">
    <source>
        <dbReference type="EMBL" id="QNT78560.1"/>
    </source>
</evidence>